<evidence type="ECO:0000313" key="2">
    <source>
        <dbReference type="Proteomes" id="UP000663981"/>
    </source>
</evidence>
<sequence>MAIIPSKIEVEEVSNILLEELNVFHSSIKERLGIDDITYSLEIGTFKVCNGYPEENTLASSVPNSEGTGVEKIIFFSASITDKINRYYSKIYNKQPAFMEAAKILIRFAIIHELVHIKQFKNGLTFEQYKQIDYTENPWEREANEVASEIISETGSFGTEIINVLRENTVISSDNLNYIIGLLDDNENN</sequence>
<comment type="caution">
    <text evidence="1">The sequence shown here is derived from an EMBL/GenBank/DDBJ whole genome shotgun (WGS) entry which is preliminary data.</text>
</comment>
<dbReference type="EMBL" id="JAGDEL010000003">
    <property type="protein sequence ID" value="MBO1511140.1"/>
    <property type="molecule type" value="Genomic_DNA"/>
</dbReference>
<keyword evidence="2" id="KW-1185">Reference proteome</keyword>
<reference evidence="1 2" key="1">
    <citation type="submission" date="2021-03" db="EMBL/GenBank/DDBJ databases">
        <title>Whole genome sequence of Metabacillus bambusae BG109.</title>
        <authorList>
            <person name="Jeong J.W."/>
        </authorList>
    </citation>
    <scope>NUCLEOTIDE SEQUENCE [LARGE SCALE GENOMIC DNA]</scope>
    <source>
        <strain evidence="1 2">BG109</strain>
    </source>
</reference>
<name>A0ABS3MYQ4_9BACI</name>
<proteinExistence type="predicted"/>
<dbReference type="RefSeq" id="WP_207975883.1">
    <property type="nucleotide sequence ID" value="NZ_JAGDEL010000003.1"/>
</dbReference>
<accession>A0ABS3MYQ4</accession>
<evidence type="ECO:0000313" key="1">
    <source>
        <dbReference type="EMBL" id="MBO1511140.1"/>
    </source>
</evidence>
<protein>
    <submittedName>
        <fullName evidence="1">Uncharacterized protein</fullName>
    </submittedName>
</protein>
<gene>
    <name evidence="1" type="ORF">I7822_05525</name>
</gene>
<organism evidence="1 2">
    <name type="scientific">Metabacillus bambusae</name>
    <dbReference type="NCBI Taxonomy" id="2795218"/>
    <lineage>
        <taxon>Bacteria</taxon>
        <taxon>Bacillati</taxon>
        <taxon>Bacillota</taxon>
        <taxon>Bacilli</taxon>
        <taxon>Bacillales</taxon>
        <taxon>Bacillaceae</taxon>
        <taxon>Metabacillus</taxon>
    </lineage>
</organism>
<dbReference type="Proteomes" id="UP000663981">
    <property type="component" value="Unassembled WGS sequence"/>
</dbReference>